<dbReference type="InterPro" id="IPR052189">
    <property type="entry name" value="L-asp_N-monooxygenase_NS-form"/>
</dbReference>
<dbReference type="Pfam" id="PF13454">
    <property type="entry name" value="NAD_binding_9"/>
    <property type="match status" value="1"/>
</dbReference>
<dbReference type="PANTHER" id="PTHR40254">
    <property type="entry name" value="BLR0577 PROTEIN"/>
    <property type="match status" value="1"/>
</dbReference>
<name>A0A6L5EIC2_9ENTR</name>
<dbReference type="InterPro" id="IPR038732">
    <property type="entry name" value="HpyO/CreE_NAD-binding"/>
</dbReference>
<sequence length="536" mass="60174">MKKIAIIGAGPTGVYTFFSLLKEEQPLEIAVFERGSEAGIGMPYGHSENTPMMLANIASIEVPPLFDTWLEWLQTQDAHYLAHYGVNKEALHQRQFLPRILLGDYFRAQFLLAVRHAEDRGFKVTLYESCEVTDVAADPTGVQLWTERHAVPLQVDLAVIATGHVWPDDDESTRAFYPSPWSGLMEADVPAARVGILGTSLSALDAAMAVAVQHGTFHETDENQVHFSLNKHSEALEITLMSRSGILPEADFYCPIPYEPVEYVTGEAITREIDAGSVGLLDRVFRLMQQELALADPKWAEQISLSSLDADSFPVALFADRMHSDPFEWAAANLKEVEANKRDKRTVAWRYTLLRLHERVQEIVAHLDEKDSKRFSAGLARVFIDNYAAIPSESIRRMLALHAAGILRILTLGQDYGKEIKADRTEITTHNDRLTFDVFIDARGQRPLKTADLPFPRLRRQLLSCGETIPEVGEDYTLQAPEHVRGRIAFGALPYLMHDRPFIQGLVACQEIGDAMARAVSKPASRLRRRLSLYDR</sequence>
<comment type="caution">
    <text evidence="2">The sequence shown here is derived from an EMBL/GenBank/DDBJ whole genome shotgun (WGS) entry which is preliminary data.</text>
</comment>
<dbReference type="NCBIfam" id="NF007381">
    <property type="entry name" value="PRK09897.1"/>
    <property type="match status" value="1"/>
</dbReference>
<dbReference type="RefSeq" id="WP_152404853.1">
    <property type="nucleotide sequence ID" value="NZ_WHIY01000029.1"/>
</dbReference>
<evidence type="ECO:0000313" key="2">
    <source>
        <dbReference type="EMBL" id="MPQ54385.1"/>
    </source>
</evidence>
<feature type="domain" description="FAD-dependent urate hydroxylase HpyO/Asp monooxygenase CreE-like FAD/NAD(P)-binding" evidence="1">
    <location>
        <begin position="5"/>
        <end position="164"/>
    </location>
</feature>
<dbReference type="SUPFAM" id="SSF51905">
    <property type="entry name" value="FAD/NAD(P)-binding domain"/>
    <property type="match status" value="1"/>
</dbReference>
<proteinExistence type="predicted"/>
<dbReference type="Gene3D" id="3.50.50.60">
    <property type="entry name" value="FAD/NAD(P)-binding domain"/>
    <property type="match status" value="1"/>
</dbReference>
<accession>A0A6L5EIC2</accession>
<evidence type="ECO:0000313" key="3">
    <source>
        <dbReference type="Proteomes" id="UP000475079"/>
    </source>
</evidence>
<dbReference type="AlphaFoldDB" id="A0A6L5EIC2"/>
<keyword evidence="3" id="KW-1185">Reference proteome</keyword>
<protein>
    <submittedName>
        <fullName evidence="2">FAD-NAD(P)-binding protein</fullName>
    </submittedName>
</protein>
<evidence type="ECO:0000259" key="1">
    <source>
        <dbReference type="Pfam" id="PF13454"/>
    </source>
</evidence>
<gene>
    <name evidence="2" type="ORF">GBB84_26260</name>
</gene>
<dbReference type="PANTHER" id="PTHR40254:SF1">
    <property type="entry name" value="BLR0577 PROTEIN"/>
    <property type="match status" value="1"/>
</dbReference>
<dbReference type="EMBL" id="WHIY01000029">
    <property type="protein sequence ID" value="MPQ54385.1"/>
    <property type="molecule type" value="Genomic_DNA"/>
</dbReference>
<organism evidence="2 3">
    <name type="scientific">Citrobacter telavivensis</name>
    <dbReference type="NCBI Taxonomy" id="2653932"/>
    <lineage>
        <taxon>Bacteria</taxon>
        <taxon>Pseudomonadati</taxon>
        <taxon>Pseudomonadota</taxon>
        <taxon>Gammaproteobacteria</taxon>
        <taxon>Enterobacterales</taxon>
        <taxon>Enterobacteriaceae</taxon>
        <taxon>Citrobacter</taxon>
    </lineage>
</organism>
<dbReference type="Proteomes" id="UP000475079">
    <property type="component" value="Unassembled WGS sequence"/>
</dbReference>
<dbReference type="InterPro" id="IPR036188">
    <property type="entry name" value="FAD/NAD-bd_sf"/>
</dbReference>
<reference evidence="2 3" key="1">
    <citation type="submission" date="2019-10" db="EMBL/GenBank/DDBJ databases">
        <title>Characterization of a new Citrobacter species.</title>
        <authorList>
            <person name="Goncalves Ribeiro T."/>
            <person name="Izdebski R."/>
            <person name="Urbanowicz P."/>
            <person name="Carmeli Y."/>
            <person name="Gniadkowski M."/>
            <person name="Peixe L."/>
        </authorList>
    </citation>
    <scope>NUCLEOTIDE SEQUENCE [LARGE SCALE GENOMIC DNA]</scope>
    <source>
        <strain evidence="2 3">NMI7905_11</strain>
    </source>
</reference>